<accession>A0A3G8M1L1</accession>
<dbReference type="Proteomes" id="UP000273982">
    <property type="component" value="Chromosome"/>
</dbReference>
<evidence type="ECO:0000313" key="1">
    <source>
        <dbReference type="EMBL" id="AZG75811.1"/>
    </source>
</evidence>
<evidence type="ECO:0000313" key="2">
    <source>
        <dbReference type="Proteomes" id="UP000273982"/>
    </source>
</evidence>
<dbReference type="AlphaFoldDB" id="A0A3G8M1L1"/>
<organism evidence="1 2">
    <name type="scientific">Methylocystis rosea</name>
    <dbReference type="NCBI Taxonomy" id="173366"/>
    <lineage>
        <taxon>Bacteria</taxon>
        <taxon>Pseudomonadati</taxon>
        <taxon>Pseudomonadota</taxon>
        <taxon>Alphaproteobacteria</taxon>
        <taxon>Hyphomicrobiales</taxon>
        <taxon>Methylocystaceae</taxon>
        <taxon>Methylocystis</taxon>
    </lineage>
</organism>
<dbReference type="EMBL" id="CP034086">
    <property type="protein sequence ID" value="AZG75811.1"/>
    <property type="molecule type" value="Genomic_DNA"/>
</dbReference>
<name>A0A3G8M1L1_9HYPH</name>
<sequence>MYLEKILALLAAALVAVGAGIGLTWLALNPTPRMADAGSGIAAPANGQVDKGTARQQIEALIASTPDYARYFARLRETFTADYEAAINDFATRLAQTKEEQSVDYYLSEAVRRIRTSRGALAAKAEPEPIARVFEKQLEVLQAVAREDKRMCVAFLYGATNLDFQRFAASRRQIVSDMALAGLEAIVSGQAKKIDRTAPTEADFRVLETALAARGLNKVEIDALLDGKMPTPPLEDARMCGAGQTYFEVLKTLPEPARTKVYGLALELMARS</sequence>
<dbReference type="RefSeq" id="WP_124737662.1">
    <property type="nucleotide sequence ID" value="NZ_CP034086.1"/>
</dbReference>
<reference evidence="1 2" key="1">
    <citation type="submission" date="2018-11" db="EMBL/GenBank/DDBJ databases">
        <title>Genome squencing of methanotrophic bacteria isolated from alkaline groundwater in Korea.</title>
        <authorList>
            <person name="Nguyen L.N."/>
        </authorList>
    </citation>
    <scope>NUCLEOTIDE SEQUENCE [LARGE SCALE GENOMIC DNA]</scope>
    <source>
        <strain evidence="1 2">GW6</strain>
    </source>
</reference>
<gene>
    <name evidence="1" type="ORF">EHO51_03135</name>
</gene>
<proteinExistence type="predicted"/>
<protein>
    <submittedName>
        <fullName evidence="1">Uncharacterized protein</fullName>
    </submittedName>
</protein>
<dbReference type="KEGG" id="mros:EHO51_03135"/>